<evidence type="ECO:0000256" key="1">
    <source>
        <dbReference type="SAM" id="Phobius"/>
    </source>
</evidence>
<feature type="transmembrane region" description="Helical" evidence="1">
    <location>
        <begin position="34"/>
        <end position="55"/>
    </location>
</feature>
<gene>
    <name evidence="2" type="ORF">TSPGSL018_7071</name>
</gene>
<feature type="transmembrane region" description="Helical" evidence="1">
    <location>
        <begin position="282"/>
        <end position="302"/>
    </location>
</feature>
<feature type="transmembrane region" description="Helical" evidence="1">
    <location>
        <begin position="185"/>
        <end position="205"/>
    </location>
</feature>
<keyword evidence="1" id="KW-0812">Transmembrane</keyword>
<feature type="transmembrane region" description="Helical" evidence="1">
    <location>
        <begin position="156"/>
        <end position="179"/>
    </location>
</feature>
<accession>A0A061SGG6</accession>
<protein>
    <submittedName>
        <fullName evidence="2">Uncharacterized protein</fullName>
    </submittedName>
</protein>
<keyword evidence="1" id="KW-1133">Transmembrane helix</keyword>
<dbReference type="EMBL" id="GBEZ01003303">
    <property type="protein sequence ID" value="JAC81826.1"/>
    <property type="molecule type" value="Transcribed_RNA"/>
</dbReference>
<feature type="transmembrane region" description="Helical" evidence="1">
    <location>
        <begin position="217"/>
        <end position="234"/>
    </location>
</feature>
<evidence type="ECO:0000313" key="2">
    <source>
        <dbReference type="EMBL" id="JAC81826.1"/>
    </source>
</evidence>
<dbReference type="AlphaFoldDB" id="A0A061SGG6"/>
<reference evidence="2" key="1">
    <citation type="submission" date="2014-05" db="EMBL/GenBank/DDBJ databases">
        <title>The transcriptome of the halophilic microalga Tetraselmis sp. GSL018 isolated from the Great Salt Lake, Utah.</title>
        <authorList>
            <person name="Jinkerson R.E."/>
            <person name="D'Adamo S."/>
            <person name="Posewitz M.C."/>
        </authorList>
    </citation>
    <scope>NUCLEOTIDE SEQUENCE</scope>
    <source>
        <strain evidence="2">GSL018</strain>
    </source>
</reference>
<organism evidence="2">
    <name type="scientific">Tetraselmis sp. GSL018</name>
    <dbReference type="NCBI Taxonomy" id="582737"/>
    <lineage>
        <taxon>Eukaryota</taxon>
        <taxon>Viridiplantae</taxon>
        <taxon>Chlorophyta</taxon>
        <taxon>core chlorophytes</taxon>
        <taxon>Chlorodendrophyceae</taxon>
        <taxon>Chlorodendrales</taxon>
        <taxon>Chlorodendraceae</taxon>
        <taxon>Tetraselmis</taxon>
    </lineage>
</organism>
<feature type="transmembrane region" description="Helical" evidence="1">
    <location>
        <begin position="308"/>
        <end position="331"/>
    </location>
</feature>
<feature type="transmembrane region" description="Helical" evidence="1">
    <location>
        <begin position="254"/>
        <end position="270"/>
    </location>
</feature>
<sequence>MAKAFPCPQSLDPSAIEKWSRTNTSFVKKLTTPLLLLGYVAFAVLGQSFLGYYLPAGGESFPLATSLLEQLFTTMFLAPILLVAWESGEEARAQVALRDLICISSAIVSGTVIHVVGSRSSSLQVDEQMVGAFLPLATALTATWIAGGFTIPSEELLALILVGMGGSALVHSQAMALHVPASPGILGPVVGIGSMLCGAILIAVSERTVHKLGAVELTFYASAAASVSLLPLFLLFEYDALKAAVAQGELCGDFFLLLLALCVLAPCYKVTCNSLLRHTSGVFLAIANQTHIVVDMLAWAVLGNSHRVPTMTALVAASGIAFFFGAALYLLGQRWSALASAVPPPVLACALLEQHGSSDMEDGLGGSLDDVPVLLRPQRGTDSPQLLSEAPEALSQLHHTGTAAARP</sequence>
<proteinExistence type="predicted"/>
<name>A0A061SGG6_9CHLO</name>
<feature type="transmembrane region" description="Helical" evidence="1">
    <location>
        <begin position="97"/>
        <end position="117"/>
    </location>
</feature>
<feature type="transmembrane region" description="Helical" evidence="1">
    <location>
        <begin position="67"/>
        <end position="85"/>
    </location>
</feature>
<feature type="transmembrane region" description="Helical" evidence="1">
    <location>
        <begin position="129"/>
        <end position="149"/>
    </location>
</feature>
<keyword evidence="1" id="KW-0472">Membrane</keyword>